<evidence type="ECO:0000313" key="2">
    <source>
        <dbReference type="Proteomes" id="UP000094043"/>
    </source>
</evidence>
<reference evidence="1" key="3">
    <citation type="submission" date="2024-01" db="EMBL/GenBank/DDBJ databases">
        <authorList>
            <person name="Coelho M.A."/>
            <person name="David-Palma M."/>
            <person name="Shea T."/>
            <person name="Sun S."/>
            <person name="Cuomo C.A."/>
            <person name="Heitman J."/>
        </authorList>
    </citation>
    <scope>NUCLEOTIDE SEQUENCE</scope>
    <source>
        <strain evidence="1">CBS 7841</strain>
    </source>
</reference>
<sequence>MRTLQVSSITPLFGLPPSSPAITSFLTSLSATFSLPKPDIKSYTDAVFYNYYELGISMCFLPGKYLESIDFFNVDSKPSPERSGKRTPSYKASPQILVQFTSTTLVLPPNPKNKNEVPRSVSRPPQLRFAPTTIGRELVSSLGEPSRKGSGSWTGLWLEWNKVVFKMNQNEEGVIGIMVELRDPGAGEVTEDTIKNGLGGIWERAAKWEWKSLKLFKPE</sequence>
<reference evidence="1" key="2">
    <citation type="journal article" date="2022" name="Elife">
        <title>Obligate sexual reproduction of a homothallic fungus closely related to the Cryptococcus pathogenic species complex.</title>
        <authorList>
            <person name="Passer A.R."/>
            <person name="Clancey S.A."/>
            <person name="Shea T."/>
            <person name="David-Palma M."/>
            <person name="Averette A.F."/>
            <person name="Boekhout T."/>
            <person name="Porcel B.M."/>
            <person name="Nowrousian M."/>
            <person name="Cuomo C.A."/>
            <person name="Sun S."/>
            <person name="Heitman J."/>
            <person name="Coelho M.A."/>
        </authorList>
    </citation>
    <scope>NUCLEOTIDE SEQUENCE</scope>
    <source>
        <strain evidence="1">CBS 7841</strain>
    </source>
</reference>
<evidence type="ECO:0000313" key="1">
    <source>
        <dbReference type="EMBL" id="WVN87246.1"/>
    </source>
</evidence>
<dbReference type="KEGG" id="cdep:91086635"/>
<reference evidence="1" key="1">
    <citation type="submission" date="2016-06" db="EMBL/GenBank/DDBJ databases">
        <authorList>
            <person name="Cuomo C."/>
            <person name="Litvintseva A."/>
            <person name="Heitman J."/>
            <person name="Chen Y."/>
            <person name="Sun S."/>
            <person name="Springer D."/>
            <person name="Dromer F."/>
            <person name="Young S."/>
            <person name="Zeng Q."/>
            <person name="Chapman S."/>
            <person name="Gujja S."/>
            <person name="Saif S."/>
            <person name="Birren B."/>
        </authorList>
    </citation>
    <scope>NUCLEOTIDE SEQUENCE</scope>
    <source>
        <strain evidence="1">CBS 7841</strain>
    </source>
</reference>
<proteinExistence type="predicted"/>
<dbReference type="Proteomes" id="UP000094043">
    <property type="component" value="Chromosome 3"/>
</dbReference>
<name>A0A1E3IAJ7_9TREE</name>
<dbReference type="GeneID" id="91086635"/>
<gene>
    <name evidence="1" type="ORF">L203_102423</name>
</gene>
<accession>A0A1E3IAJ7</accession>
<dbReference type="EMBL" id="CP143786">
    <property type="protein sequence ID" value="WVN87246.1"/>
    <property type="molecule type" value="Genomic_DNA"/>
</dbReference>
<dbReference type="OrthoDB" id="2224399at2759"/>
<dbReference type="RefSeq" id="XP_066067946.1">
    <property type="nucleotide sequence ID" value="XM_066211849.1"/>
</dbReference>
<organism evidence="1 2">
    <name type="scientific">Cryptococcus depauperatus CBS 7841</name>
    <dbReference type="NCBI Taxonomy" id="1295531"/>
    <lineage>
        <taxon>Eukaryota</taxon>
        <taxon>Fungi</taxon>
        <taxon>Dikarya</taxon>
        <taxon>Basidiomycota</taxon>
        <taxon>Agaricomycotina</taxon>
        <taxon>Tremellomycetes</taxon>
        <taxon>Tremellales</taxon>
        <taxon>Cryptococcaceae</taxon>
        <taxon>Cryptococcus</taxon>
    </lineage>
</organism>
<protein>
    <submittedName>
        <fullName evidence="1">Uncharacterized protein</fullName>
    </submittedName>
</protein>
<dbReference type="VEuPathDB" id="FungiDB:L203_04882"/>
<dbReference type="AlphaFoldDB" id="A0A1E3IAJ7"/>
<keyword evidence="2" id="KW-1185">Reference proteome</keyword>